<dbReference type="GO" id="GO:0016020">
    <property type="term" value="C:membrane"/>
    <property type="evidence" value="ECO:0007669"/>
    <property type="project" value="UniProtKB-SubCell"/>
</dbReference>
<evidence type="ECO:0000313" key="6">
    <source>
        <dbReference type="Proteomes" id="UP000464658"/>
    </source>
</evidence>
<evidence type="ECO:0000256" key="1">
    <source>
        <dbReference type="ARBA" id="ARBA00004141"/>
    </source>
</evidence>
<evidence type="ECO:0000256" key="4">
    <source>
        <dbReference type="ARBA" id="ARBA00023136"/>
    </source>
</evidence>
<dbReference type="Pfam" id="PF04172">
    <property type="entry name" value="LrgB"/>
    <property type="match status" value="1"/>
</dbReference>
<dbReference type="InterPro" id="IPR007300">
    <property type="entry name" value="CidB/LrgB"/>
</dbReference>
<gene>
    <name evidence="5" type="ORF">BsIDN1_67500</name>
</gene>
<organism evidence="5 6">
    <name type="scientific">Bacillus safensis</name>
    <dbReference type="NCBI Taxonomy" id="561879"/>
    <lineage>
        <taxon>Bacteria</taxon>
        <taxon>Bacillati</taxon>
        <taxon>Bacillota</taxon>
        <taxon>Bacilli</taxon>
        <taxon>Bacillales</taxon>
        <taxon>Bacillaceae</taxon>
        <taxon>Bacillus</taxon>
    </lineage>
</organism>
<proteinExistence type="predicted"/>
<name>A0A5S9MKC8_BACIA</name>
<keyword evidence="4" id="KW-0472">Membrane</keyword>
<evidence type="ECO:0000256" key="2">
    <source>
        <dbReference type="ARBA" id="ARBA00022692"/>
    </source>
</evidence>
<comment type="subcellular location">
    <subcellularLocation>
        <location evidence="1">Membrane</location>
        <topology evidence="1">Multi-pass membrane protein</topology>
    </subcellularLocation>
</comment>
<keyword evidence="2" id="KW-0812">Transmembrane</keyword>
<reference evidence="5 6" key="1">
    <citation type="submission" date="2019-12" db="EMBL/GenBank/DDBJ databases">
        <title>Full genome sequence of a Bacillus safensis strain isolated from commercially available natto in Indonesia.</title>
        <authorList>
            <person name="Yoshida M."/>
            <person name="Uomi M."/>
            <person name="Waturangi D."/>
            <person name="Ekaputri J.J."/>
            <person name="Setiamarga D.H.E."/>
        </authorList>
    </citation>
    <scope>NUCLEOTIDE SEQUENCE [LARGE SCALE GENOMIC DNA]</scope>
    <source>
        <strain evidence="5 6">IDN1</strain>
    </source>
</reference>
<evidence type="ECO:0000313" key="5">
    <source>
        <dbReference type="EMBL" id="BBP93132.1"/>
    </source>
</evidence>
<protein>
    <submittedName>
        <fullName evidence="5">Uncharacterized protein</fullName>
    </submittedName>
</protein>
<evidence type="ECO:0000256" key="3">
    <source>
        <dbReference type="ARBA" id="ARBA00022989"/>
    </source>
</evidence>
<dbReference type="EMBL" id="AP021906">
    <property type="protein sequence ID" value="BBP93132.1"/>
    <property type="molecule type" value="Genomic_DNA"/>
</dbReference>
<accession>A0A5S9MKC8</accession>
<dbReference type="AlphaFoldDB" id="A0A5S9MKC8"/>
<sequence>MLVGGLFLILTVLFISRIKSGVQTASEGLCLTVTCHPLVLVVLLLIVNIPYDAYNQGGKWLTNMLQPATVAFCHSFI</sequence>
<keyword evidence="3" id="KW-1133">Transmembrane helix</keyword>
<dbReference type="Proteomes" id="UP000464658">
    <property type="component" value="Chromosome"/>
</dbReference>